<dbReference type="PANTHER" id="PTHR43400">
    <property type="entry name" value="FUMARATE REDUCTASE"/>
    <property type="match status" value="1"/>
</dbReference>
<feature type="domain" description="FAD-dependent oxidoreductase 2 FAD-binding" evidence="5">
    <location>
        <begin position="15"/>
        <end position="481"/>
    </location>
</feature>
<reference evidence="6 7" key="1">
    <citation type="submission" date="2018-11" db="EMBL/GenBank/DDBJ databases">
        <title>Cryobacterium sp. nov., isolated from rhizosphere soil of lettuce.</title>
        <authorList>
            <person name="Wang Y."/>
        </authorList>
    </citation>
    <scope>NUCLEOTIDE SEQUENCE [LARGE SCALE GENOMIC DNA]</scope>
    <source>
        <strain evidence="6 7">NEAU-85</strain>
    </source>
</reference>
<dbReference type="PANTHER" id="PTHR43400:SF7">
    <property type="entry name" value="FAD-DEPENDENT OXIDOREDUCTASE 2 FAD BINDING DOMAIN-CONTAINING PROTEIN"/>
    <property type="match status" value="1"/>
</dbReference>
<evidence type="ECO:0000256" key="2">
    <source>
        <dbReference type="ARBA" id="ARBA00022630"/>
    </source>
</evidence>
<dbReference type="EMBL" id="RDSR01000017">
    <property type="protein sequence ID" value="RNE59280.1"/>
    <property type="molecule type" value="Genomic_DNA"/>
</dbReference>
<dbReference type="InterPro" id="IPR036188">
    <property type="entry name" value="FAD/NAD-bd_sf"/>
</dbReference>
<evidence type="ECO:0000259" key="5">
    <source>
        <dbReference type="Pfam" id="PF00890"/>
    </source>
</evidence>
<evidence type="ECO:0000256" key="1">
    <source>
        <dbReference type="ARBA" id="ARBA00001974"/>
    </source>
</evidence>
<comment type="cofactor">
    <cofactor evidence="1">
        <name>FAD</name>
        <dbReference type="ChEBI" id="CHEBI:57692"/>
    </cofactor>
</comment>
<evidence type="ECO:0000313" key="6">
    <source>
        <dbReference type="EMBL" id="RNE59280.1"/>
    </source>
</evidence>
<dbReference type="Gene3D" id="3.90.700.10">
    <property type="entry name" value="Succinate dehydrogenase/fumarate reductase flavoprotein, catalytic domain"/>
    <property type="match status" value="1"/>
</dbReference>
<name>A0A3M8L165_9MICO</name>
<dbReference type="SUPFAM" id="SSF56425">
    <property type="entry name" value="Succinate dehydrogenase/fumarate reductase flavoprotein, catalytic domain"/>
    <property type="match status" value="1"/>
</dbReference>
<evidence type="ECO:0000313" key="7">
    <source>
        <dbReference type="Proteomes" id="UP000279859"/>
    </source>
</evidence>
<evidence type="ECO:0000256" key="4">
    <source>
        <dbReference type="ARBA" id="ARBA00023002"/>
    </source>
</evidence>
<dbReference type="RefSeq" id="WP_123046215.1">
    <property type="nucleotide sequence ID" value="NZ_RDSR01000017.1"/>
</dbReference>
<dbReference type="InterPro" id="IPR027477">
    <property type="entry name" value="Succ_DH/fumarate_Rdtase_cat_sf"/>
</dbReference>
<dbReference type="AlphaFoldDB" id="A0A3M8L165"/>
<dbReference type="InterPro" id="IPR003953">
    <property type="entry name" value="FAD-dep_OxRdtase_2_FAD-bd"/>
</dbReference>
<proteinExistence type="predicted"/>
<accession>A0A3M8L165</accession>
<dbReference type="Proteomes" id="UP000279859">
    <property type="component" value="Unassembled WGS sequence"/>
</dbReference>
<dbReference type="OrthoDB" id="9813348at2"/>
<gene>
    <name evidence="6" type="ORF">EEJ31_10275</name>
</gene>
<protein>
    <submittedName>
        <fullName evidence="6">FAD-binding dehydrogenase</fullName>
    </submittedName>
</protein>
<comment type="caution">
    <text evidence="6">The sequence shown here is derived from an EMBL/GenBank/DDBJ whole genome shotgun (WGS) entry which is preliminary data.</text>
</comment>
<dbReference type="Gene3D" id="3.50.50.60">
    <property type="entry name" value="FAD/NAD(P)-binding domain"/>
    <property type="match status" value="1"/>
</dbReference>
<dbReference type="InterPro" id="IPR050315">
    <property type="entry name" value="FAD-oxidoreductase_2"/>
</dbReference>
<keyword evidence="4" id="KW-0560">Oxidoreductase</keyword>
<keyword evidence="3" id="KW-0274">FAD</keyword>
<dbReference type="GO" id="GO:0033765">
    <property type="term" value="F:steroid dehydrogenase activity, acting on the CH-CH group of donors"/>
    <property type="evidence" value="ECO:0007669"/>
    <property type="project" value="UniProtKB-ARBA"/>
</dbReference>
<dbReference type="Pfam" id="PF00890">
    <property type="entry name" value="FAD_binding_2"/>
    <property type="match status" value="1"/>
</dbReference>
<sequence>MPTSPSSSETTERVDVIVVGGGNAGFSAAHAARQRGRSVVVLEKGAKDMSGGNSYYTAGATRFNHNGLDDIRDFIEPDERIAVTEVPPYSPEEYAADLAKVTGGKNDPDLTEVIVRESQDTVRWLNSLGLKYRLMYERQAYERADGTYLFWGGLHVGNVGGGEGLMADHTRVAGELGVEVRYGVNVTGLVTDGDTVTGVTYTTADGAAGQLNADSVVLAAGGFETNPELREEYLGQGWANAKVRGTPYNDGSMLAAALELGAQRGGDWSTCHSVQWDAFTPQNESNRELTNRLTRGGYPLGIIVNKAGKRFCDEGSDFRNYTYAKLGREILKQEGSVAWQVFDATKRPMLRSEEYDMPGISVETADTIEELAGKIGVDKEALAATIREFNASIDLSIPWDPTIKDGRVAHVEPPKSNWADPLEQGPFYAFAVTCGITFTFGGLKADTYGRVLNAAGEPIPGLLVCGEMLGGLFSENYPGGSGLAAGMVFGRRAGSIA</sequence>
<keyword evidence="7" id="KW-1185">Reference proteome</keyword>
<evidence type="ECO:0000256" key="3">
    <source>
        <dbReference type="ARBA" id="ARBA00022827"/>
    </source>
</evidence>
<organism evidence="6 7">
    <name type="scientific">Cryobacterium tepidiphilum</name>
    <dbReference type="NCBI Taxonomy" id="2486026"/>
    <lineage>
        <taxon>Bacteria</taxon>
        <taxon>Bacillati</taxon>
        <taxon>Actinomycetota</taxon>
        <taxon>Actinomycetes</taxon>
        <taxon>Micrococcales</taxon>
        <taxon>Microbacteriaceae</taxon>
        <taxon>Cryobacterium</taxon>
    </lineage>
</organism>
<keyword evidence="2" id="KW-0285">Flavoprotein</keyword>
<dbReference type="NCBIfam" id="NF006130">
    <property type="entry name" value="PRK08274.1"/>
    <property type="match status" value="1"/>
</dbReference>
<dbReference type="SUPFAM" id="SSF51905">
    <property type="entry name" value="FAD/NAD(P)-binding domain"/>
    <property type="match status" value="1"/>
</dbReference>